<keyword evidence="7" id="KW-0998">Cell outer membrane</keyword>
<dbReference type="PANTHER" id="PTHR35093">
    <property type="entry name" value="OUTER MEMBRANE PROTEIN NMB0088-RELATED"/>
    <property type="match status" value="1"/>
</dbReference>
<evidence type="ECO:0000256" key="4">
    <source>
        <dbReference type="ARBA" id="ARBA00022692"/>
    </source>
</evidence>
<accession>A0A1E5CC19</accession>
<evidence type="ECO:0000256" key="8">
    <source>
        <dbReference type="SAM" id="SignalP"/>
    </source>
</evidence>
<organism evidence="9 10">
    <name type="scientific">Enterovibrio norvegicus FF-454</name>
    <dbReference type="NCBI Taxonomy" id="1185651"/>
    <lineage>
        <taxon>Bacteria</taxon>
        <taxon>Pseudomonadati</taxon>
        <taxon>Pseudomonadota</taxon>
        <taxon>Gammaproteobacteria</taxon>
        <taxon>Vibrionales</taxon>
        <taxon>Vibrionaceae</taxon>
        <taxon>Enterovibrio</taxon>
    </lineage>
</organism>
<keyword evidence="4" id="KW-0812">Transmembrane</keyword>
<evidence type="ECO:0000256" key="3">
    <source>
        <dbReference type="ARBA" id="ARBA00022452"/>
    </source>
</evidence>
<dbReference type="PANTHER" id="PTHR35093:SF3">
    <property type="entry name" value="LONG-CHAIN FATTY ACID TRANSPORT PROTEIN"/>
    <property type="match status" value="1"/>
</dbReference>
<keyword evidence="10" id="KW-1185">Reference proteome</keyword>
<dbReference type="GO" id="GO:0015483">
    <property type="term" value="F:long-chain fatty acid transporting porin activity"/>
    <property type="evidence" value="ECO:0007669"/>
    <property type="project" value="TreeGrafter"/>
</dbReference>
<proteinExistence type="inferred from homology"/>
<evidence type="ECO:0000256" key="6">
    <source>
        <dbReference type="ARBA" id="ARBA00023136"/>
    </source>
</evidence>
<keyword evidence="5 8" id="KW-0732">Signal</keyword>
<dbReference type="EMBL" id="AJWN02000032">
    <property type="protein sequence ID" value="OEE62702.1"/>
    <property type="molecule type" value="Genomic_DNA"/>
</dbReference>
<evidence type="ECO:0000313" key="9">
    <source>
        <dbReference type="EMBL" id="OEE62702.1"/>
    </source>
</evidence>
<comment type="caution">
    <text evidence="9">The sequence shown here is derived from an EMBL/GenBank/DDBJ whole genome shotgun (WGS) entry which is preliminary data.</text>
</comment>
<feature type="signal peptide" evidence="8">
    <location>
        <begin position="1"/>
        <end position="23"/>
    </location>
</feature>
<dbReference type="Pfam" id="PF03349">
    <property type="entry name" value="Toluene_X"/>
    <property type="match status" value="1"/>
</dbReference>
<keyword evidence="6" id="KW-0472">Membrane</keyword>
<dbReference type="Gene3D" id="2.40.160.60">
    <property type="entry name" value="Outer membrane protein transport protein (OMPP1/FadL/TodX)"/>
    <property type="match status" value="1"/>
</dbReference>
<dbReference type="RefSeq" id="WP_016958386.1">
    <property type="nucleotide sequence ID" value="NZ_AJWN02000032.1"/>
</dbReference>
<dbReference type="Proteomes" id="UP000095039">
    <property type="component" value="Unassembled WGS sequence"/>
</dbReference>
<evidence type="ECO:0000256" key="2">
    <source>
        <dbReference type="ARBA" id="ARBA00008163"/>
    </source>
</evidence>
<dbReference type="SUPFAM" id="SSF56935">
    <property type="entry name" value="Porins"/>
    <property type="match status" value="1"/>
</dbReference>
<gene>
    <name evidence="9" type="ORF">A1OK_19110</name>
</gene>
<evidence type="ECO:0000256" key="5">
    <source>
        <dbReference type="ARBA" id="ARBA00022729"/>
    </source>
</evidence>
<sequence length="415" mass="44800">MSKKLSRIAIALAVALAAPSAWSAGFQVSEHSASGLGRAYAGEAAMADNASVMARNPASMALFTETQVSGALHIVDPEIDITDKTTGQKASDVAPMQVVPASYYVNPLNDKWAFGVGLYTTYGVATDYPDAFNAGDLAGDTSLVSVNLNPAASYRINDKLSVGAGLNIVYAMAELNRHYGIASTVVSNDFSDKLITMEGDTWGFGWNAGAVYELSDKHRFGLAYRSRIDLEFNGDFTDHSGNIIPGGGETSGDLNVPLPAIAEFSGFHQLNQTWAVHYSVMWSQWSKFTELKATGTGCSLTNGICFQKDEKYDDAFRYSVGTTYTLDETWTLRTGFAFDEQAGKSTLSIPDTDRYWFSGGATYQYSPQLSFDVGLTYIYSKSNTLKESSSVSGIDFTFDGKGAAYLAAMQANYTF</sequence>
<reference evidence="9 10" key="1">
    <citation type="journal article" date="2012" name="Science">
        <title>Ecological populations of bacteria act as socially cohesive units of antibiotic production and resistance.</title>
        <authorList>
            <person name="Cordero O.X."/>
            <person name="Wildschutte H."/>
            <person name="Kirkup B."/>
            <person name="Proehl S."/>
            <person name="Ngo L."/>
            <person name="Hussain F."/>
            <person name="Le Roux F."/>
            <person name="Mincer T."/>
            <person name="Polz M.F."/>
        </authorList>
    </citation>
    <scope>NUCLEOTIDE SEQUENCE [LARGE SCALE GENOMIC DNA]</scope>
    <source>
        <strain evidence="9 10">FF-454</strain>
    </source>
</reference>
<name>A0A1E5CC19_9GAMM</name>
<dbReference type="AlphaFoldDB" id="A0A1E5CC19"/>
<comment type="similarity">
    <text evidence="2">Belongs to the OmpP1/FadL family.</text>
</comment>
<protein>
    <submittedName>
        <fullName evidence="9">Long-chain fatty acid transporter</fullName>
    </submittedName>
</protein>
<evidence type="ECO:0000313" key="10">
    <source>
        <dbReference type="Proteomes" id="UP000095039"/>
    </source>
</evidence>
<dbReference type="InterPro" id="IPR005017">
    <property type="entry name" value="OMPP1/FadL/TodX"/>
</dbReference>
<keyword evidence="3" id="KW-1134">Transmembrane beta strand</keyword>
<dbReference type="GO" id="GO:0009279">
    <property type="term" value="C:cell outer membrane"/>
    <property type="evidence" value="ECO:0007669"/>
    <property type="project" value="UniProtKB-SubCell"/>
</dbReference>
<comment type="subcellular location">
    <subcellularLocation>
        <location evidence="1">Cell outer membrane</location>
        <topology evidence="1">Multi-pass membrane protein</topology>
    </subcellularLocation>
</comment>
<evidence type="ECO:0000256" key="7">
    <source>
        <dbReference type="ARBA" id="ARBA00023237"/>
    </source>
</evidence>
<feature type="chain" id="PRO_5009172621" evidence="8">
    <location>
        <begin position="24"/>
        <end position="415"/>
    </location>
</feature>
<evidence type="ECO:0000256" key="1">
    <source>
        <dbReference type="ARBA" id="ARBA00004571"/>
    </source>
</evidence>